<protein>
    <submittedName>
        <fullName evidence="4">Two component transcriptional regulator, LytTR family</fullName>
    </submittedName>
</protein>
<dbReference type="Gene3D" id="3.40.50.2300">
    <property type="match status" value="1"/>
</dbReference>
<dbReference type="SUPFAM" id="SSF52172">
    <property type="entry name" value="CheY-like"/>
    <property type="match status" value="1"/>
</dbReference>
<dbReference type="InterPro" id="IPR001789">
    <property type="entry name" value="Sig_transdc_resp-reg_receiver"/>
</dbReference>
<dbReference type="RefSeq" id="WP_073410267.1">
    <property type="nucleotide sequence ID" value="NZ_FQWH01000008.1"/>
</dbReference>
<evidence type="ECO:0000313" key="5">
    <source>
        <dbReference type="Proteomes" id="UP000184112"/>
    </source>
</evidence>
<evidence type="ECO:0000313" key="4">
    <source>
        <dbReference type="EMBL" id="SHH26380.1"/>
    </source>
</evidence>
<evidence type="ECO:0000259" key="2">
    <source>
        <dbReference type="PROSITE" id="PS50110"/>
    </source>
</evidence>
<dbReference type="SMART" id="SM00448">
    <property type="entry name" value="REC"/>
    <property type="match status" value="1"/>
</dbReference>
<sequence length="229" mass="26408">MKIDCIIVDDEPLAIKLLENHISKIEELRLVGTAGNALEAYKLTKLKTVDLIFLDIQMPDLTGIDFLKSLKNKPKTIFTTAYREFAVEGFELEAVDYILKPITFERFFKAVERVLRHDSDYVKEDFLMLKSNGLQYKIILKSILFFESQGNNVKVVLKNEKPLIVKYKLSDLENDLSSLGFVRIHRSFIVNSKEINALGNTELIIENFSVPVGRSYKSNYEELKRKHSI</sequence>
<dbReference type="Pfam" id="PF04397">
    <property type="entry name" value="LytTR"/>
    <property type="match status" value="1"/>
</dbReference>
<dbReference type="Proteomes" id="UP000184112">
    <property type="component" value="Unassembled WGS sequence"/>
</dbReference>
<evidence type="ECO:0000259" key="3">
    <source>
        <dbReference type="PROSITE" id="PS50930"/>
    </source>
</evidence>
<feature type="domain" description="Response regulatory" evidence="2">
    <location>
        <begin position="4"/>
        <end position="115"/>
    </location>
</feature>
<reference evidence="4 5" key="1">
    <citation type="submission" date="2016-11" db="EMBL/GenBank/DDBJ databases">
        <authorList>
            <person name="Jaros S."/>
            <person name="Januszkiewicz K."/>
            <person name="Wedrychowicz H."/>
        </authorList>
    </citation>
    <scope>NUCLEOTIDE SEQUENCE [LARGE SCALE GENOMIC DNA]</scope>
    <source>
        <strain evidence="4 5">DSM 6792</strain>
    </source>
</reference>
<name>A0A1M5RJK4_FLAJO</name>
<dbReference type="Pfam" id="PF00072">
    <property type="entry name" value="Response_reg"/>
    <property type="match status" value="1"/>
</dbReference>
<dbReference type="PANTHER" id="PTHR45526:SF1">
    <property type="entry name" value="TRANSCRIPTIONAL REGULATORY PROTEIN DCUR-RELATED"/>
    <property type="match status" value="1"/>
</dbReference>
<feature type="modified residue" description="4-aspartylphosphate" evidence="1">
    <location>
        <position position="55"/>
    </location>
</feature>
<dbReference type="PANTHER" id="PTHR45526">
    <property type="entry name" value="TRANSCRIPTIONAL REGULATORY PROTEIN DPIA"/>
    <property type="match status" value="1"/>
</dbReference>
<dbReference type="PROSITE" id="PS50930">
    <property type="entry name" value="HTH_LYTTR"/>
    <property type="match status" value="1"/>
</dbReference>
<proteinExistence type="predicted"/>
<dbReference type="SMART" id="SM00850">
    <property type="entry name" value="LytTR"/>
    <property type="match status" value="1"/>
</dbReference>
<gene>
    <name evidence="4" type="ORF">SAMN05444388_108171</name>
</gene>
<dbReference type="InterPro" id="IPR011006">
    <property type="entry name" value="CheY-like_superfamily"/>
</dbReference>
<evidence type="ECO:0000256" key="1">
    <source>
        <dbReference type="PROSITE-ProRule" id="PRU00169"/>
    </source>
</evidence>
<dbReference type="AlphaFoldDB" id="A0A1M5RJK4"/>
<feature type="domain" description="HTH LytTR-type" evidence="3">
    <location>
        <begin position="127"/>
        <end position="229"/>
    </location>
</feature>
<dbReference type="EMBL" id="FQWH01000008">
    <property type="protein sequence ID" value="SHH26380.1"/>
    <property type="molecule type" value="Genomic_DNA"/>
</dbReference>
<dbReference type="InterPro" id="IPR051271">
    <property type="entry name" value="2C-system_Tx_regulators"/>
</dbReference>
<dbReference type="InterPro" id="IPR007492">
    <property type="entry name" value="LytTR_DNA-bd_dom"/>
</dbReference>
<dbReference type="Gene3D" id="2.40.50.1020">
    <property type="entry name" value="LytTr DNA-binding domain"/>
    <property type="match status" value="1"/>
</dbReference>
<organism evidence="4 5">
    <name type="scientific">Flavobacterium johnsoniae</name>
    <name type="common">Cytophaga johnsonae</name>
    <dbReference type="NCBI Taxonomy" id="986"/>
    <lineage>
        <taxon>Bacteria</taxon>
        <taxon>Pseudomonadati</taxon>
        <taxon>Bacteroidota</taxon>
        <taxon>Flavobacteriia</taxon>
        <taxon>Flavobacteriales</taxon>
        <taxon>Flavobacteriaceae</taxon>
        <taxon>Flavobacterium</taxon>
    </lineage>
</organism>
<dbReference type="PROSITE" id="PS50110">
    <property type="entry name" value="RESPONSE_REGULATORY"/>
    <property type="match status" value="1"/>
</dbReference>
<dbReference type="GO" id="GO:0003677">
    <property type="term" value="F:DNA binding"/>
    <property type="evidence" value="ECO:0007669"/>
    <property type="project" value="InterPro"/>
</dbReference>
<keyword evidence="1" id="KW-0597">Phosphoprotein</keyword>
<dbReference type="GO" id="GO:0000156">
    <property type="term" value="F:phosphorelay response regulator activity"/>
    <property type="evidence" value="ECO:0007669"/>
    <property type="project" value="TreeGrafter"/>
</dbReference>
<accession>A0A1M5RJK4</accession>